<dbReference type="SUPFAM" id="SSF52309">
    <property type="entry name" value="N-(deoxy)ribosyltransferase-like"/>
    <property type="match status" value="1"/>
</dbReference>
<protein>
    <submittedName>
        <fullName evidence="2">DUF4406 domain-containing protein</fullName>
    </submittedName>
</protein>
<dbReference type="GO" id="GO:0006270">
    <property type="term" value="P:DNA replication initiation"/>
    <property type="evidence" value="ECO:0007669"/>
    <property type="project" value="InterPro"/>
</dbReference>
<gene>
    <name evidence="2" type="ORF">DWW14_08855</name>
</gene>
<evidence type="ECO:0000313" key="2">
    <source>
        <dbReference type="EMBL" id="RGV42611.1"/>
    </source>
</evidence>
<dbReference type="InterPro" id="IPR013159">
    <property type="entry name" value="DnaA_C"/>
</dbReference>
<dbReference type="Gene3D" id="3.40.50.10400">
    <property type="entry name" value="Hypothetical protein PA1492"/>
    <property type="match status" value="1"/>
</dbReference>
<dbReference type="Proteomes" id="UP000285343">
    <property type="component" value="Unassembled WGS sequence"/>
</dbReference>
<dbReference type="SUPFAM" id="SSF48295">
    <property type="entry name" value="TrpR-like"/>
    <property type="match status" value="1"/>
</dbReference>
<dbReference type="Gene3D" id="1.10.1750.10">
    <property type="match status" value="1"/>
</dbReference>
<reference evidence="2 3" key="1">
    <citation type="submission" date="2018-08" db="EMBL/GenBank/DDBJ databases">
        <title>A genome reference for cultivated species of the human gut microbiota.</title>
        <authorList>
            <person name="Zou Y."/>
            <person name="Xue W."/>
            <person name="Luo G."/>
        </authorList>
    </citation>
    <scope>NUCLEOTIDE SEQUENCE [LARGE SCALE GENOMIC DNA]</scope>
    <source>
        <strain evidence="2 3">AF14-42</strain>
    </source>
</reference>
<dbReference type="Pfam" id="PF08299">
    <property type="entry name" value="Bac_DnaA_C"/>
    <property type="match status" value="1"/>
</dbReference>
<dbReference type="GO" id="GO:0043565">
    <property type="term" value="F:sequence-specific DNA binding"/>
    <property type="evidence" value="ECO:0007669"/>
    <property type="project" value="InterPro"/>
</dbReference>
<dbReference type="GO" id="GO:0005524">
    <property type="term" value="F:ATP binding"/>
    <property type="evidence" value="ECO:0007669"/>
    <property type="project" value="InterPro"/>
</dbReference>
<dbReference type="Pfam" id="PF14359">
    <property type="entry name" value="DUF4406"/>
    <property type="match status" value="1"/>
</dbReference>
<evidence type="ECO:0000259" key="1">
    <source>
        <dbReference type="SMART" id="SM00760"/>
    </source>
</evidence>
<dbReference type="GO" id="GO:0006275">
    <property type="term" value="P:regulation of DNA replication"/>
    <property type="evidence" value="ECO:0007669"/>
    <property type="project" value="InterPro"/>
</dbReference>
<dbReference type="AlphaFoldDB" id="A0A412XGM0"/>
<organism evidence="2 3">
    <name type="scientific">Bacteroides uniformis</name>
    <dbReference type="NCBI Taxonomy" id="820"/>
    <lineage>
        <taxon>Bacteria</taxon>
        <taxon>Pseudomonadati</taxon>
        <taxon>Bacteroidota</taxon>
        <taxon>Bacteroidia</taxon>
        <taxon>Bacteroidales</taxon>
        <taxon>Bacteroidaceae</taxon>
        <taxon>Bacteroides</taxon>
    </lineage>
</organism>
<dbReference type="EMBL" id="QRZC01000009">
    <property type="protein sequence ID" value="RGV42611.1"/>
    <property type="molecule type" value="Genomic_DNA"/>
</dbReference>
<dbReference type="SMART" id="SM00760">
    <property type="entry name" value="Bac_DnaA_C"/>
    <property type="match status" value="1"/>
</dbReference>
<accession>A0A412XGM0</accession>
<proteinExistence type="predicted"/>
<comment type="caution">
    <text evidence="2">The sequence shown here is derived from an EMBL/GenBank/DDBJ whole genome shotgun (WGS) entry which is preliminary data.</text>
</comment>
<dbReference type="InterPro" id="IPR025518">
    <property type="entry name" value="DUF4406"/>
</dbReference>
<feature type="domain" description="Chromosomal replication initiator DnaA C-terminal" evidence="1">
    <location>
        <begin position="115"/>
        <end position="182"/>
    </location>
</feature>
<sequence>MIINKITIMKTYISGKISGLPSEEAKKKFKQAESYLQGLGHDVVNPFELRLGVDAPWESHMLFDLKLLFECDSIYMLDNWIESKGAMIEKHIADVRGMKVLFQTKEESEKYLAITIFKIKGAIQEVMGLKFEEYTTEVRCRDSFFARMIFTYHCRKTGMKLKEIARYIHRDHTTMLHYLNKYDDEVKYNPTFRAIAIRINKILKQPISQ</sequence>
<name>A0A412XGM0_BACUN</name>
<dbReference type="InterPro" id="IPR010921">
    <property type="entry name" value="Trp_repressor/repl_initiator"/>
</dbReference>
<evidence type="ECO:0000313" key="3">
    <source>
        <dbReference type="Proteomes" id="UP000285343"/>
    </source>
</evidence>